<feature type="region of interest" description="Disordered" evidence="2">
    <location>
        <begin position="236"/>
        <end position="503"/>
    </location>
</feature>
<dbReference type="PANTHER" id="PTHR23159">
    <property type="entry name" value="CENTROSOMAL PROTEIN 2"/>
    <property type="match status" value="1"/>
</dbReference>
<feature type="compositionally biased region" description="Basic and acidic residues" evidence="2">
    <location>
        <begin position="69"/>
        <end position="80"/>
    </location>
</feature>
<feature type="region of interest" description="Disordered" evidence="2">
    <location>
        <begin position="1199"/>
        <end position="1254"/>
    </location>
</feature>
<feature type="region of interest" description="Disordered" evidence="2">
    <location>
        <begin position="1"/>
        <end position="153"/>
    </location>
</feature>
<feature type="coiled-coil region" evidence="1">
    <location>
        <begin position="1002"/>
        <end position="1180"/>
    </location>
</feature>
<dbReference type="KEGG" id="cthr:CTHT_0053360"/>
<feature type="compositionally biased region" description="Low complexity" evidence="2">
    <location>
        <begin position="578"/>
        <end position="587"/>
    </location>
</feature>
<dbReference type="RefSeq" id="XP_006695673.1">
    <property type="nucleotide sequence ID" value="XM_006695610.1"/>
</dbReference>
<keyword evidence="1" id="KW-0175">Coiled coil</keyword>
<feature type="compositionally biased region" description="Low complexity" evidence="2">
    <location>
        <begin position="105"/>
        <end position="119"/>
    </location>
</feature>
<proteinExistence type="predicted"/>
<feature type="coiled-coil region" evidence="1">
    <location>
        <begin position="531"/>
        <end position="565"/>
    </location>
</feature>
<dbReference type="Proteomes" id="UP000008066">
    <property type="component" value="Unassembled WGS sequence"/>
</dbReference>
<reference evidence="4 5" key="1">
    <citation type="journal article" date="2011" name="Cell">
        <title>Insight into structure and assembly of the nuclear pore complex by utilizing the genome of a eukaryotic thermophile.</title>
        <authorList>
            <person name="Amlacher S."/>
            <person name="Sarges P."/>
            <person name="Flemming D."/>
            <person name="van Noort V."/>
            <person name="Kunze R."/>
            <person name="Devos D.P."/>
            <person name="Arumugam M."/>
            <person name="Bork P."/>
            <person name="Hurt E."/>
        </authorList>
    </citation>
    <scope>NUCLEOTIDE SEQUENCE [LARGE SCALE GENOMIC DNA]</scope>
    <source>
        <strain evidence="5">DSM 1495 / CBS 144.50 / IMI 039719</strain>
    </source>
</reference>
<evidence type="ECO:0000256" key="2">
    <source>
        <dbReference type="SAM" id="MobiDB-lite"/>
    </source>
</evidence>
<evidence type="ECO:0000313" key="5">
    <source>
        <dbReference type="Proteomes" id="UP000008066"/>
    </source>
</evidence>
<evidence type="ECO:0000259" key="3">
    <source>
        <dbReference type="Pfam" id="PF24554"/>
    </source>
</evidence>
<dbReference type="PANTHER" id="PTHR23159:SF31">
    <property type="entry name" value="CENTROSOME-ASSOCIATED PROTEIN CEP250 ISOFORM X1"/>
    <property type="match status" value="1"/>
</dbReference>
<evidence type="ECO:0000313" key="4">
    <source>
        <dbReference type="EMBL" id="EGS18728.1"/>
    </source>
</evidence>
<keyword evidence="5" id="KW-1185">Reference proteome</keyword>
<dbReference type="OrthoDB" id="5395440at2759"/>
<feature type="compositionally biased region" description="Polar residues" evidence="2">
    <location>
        <begin position="33"/>
        <end position="43"/>
    </location>
</feature>
<feature type="compositionally biased region" description="Low complexity" evidence="2">
    <location>
        <begin position="302"/>
        <end position="320"/>
    </location>
</feature>
<dbReference type="EMBL" id="GL988045">
    <property type="protein sequence ID" value="EGS18728.1"/>
    <property type="molecule type" value="Genomic_DNA"/>
</dbReference>
<dbReference type="eggNOG" id="ENOG502QU2M">
    <property type="taxonomic scope" value="Eukaryota"/>
</dbReference>
<feature type="region of interest" description="Disordered" evidence="2">
    <location>
        <begin position="565"/>
        <end position="588"/>
    </location>
</feature>
<evidence type="ECO:0000256" key="1">
    <source>
        <dbReference type="SAM" id="Coils"/>
    </source>
</evidence>
<feature type="compositionally biased region" description="Pro residues" evidence="2">
    <location>
        <begin position="807"/>
        <end position="816"/>
    </location>
</feature>
<feature type="compositionally biased region" description="Pro residues" evidence="2">
    <location>
        <begin position="467"/>
        <end position="477"/>
    </location>
</feature>
<dbReference type="OMA" id="ELETTCE"/>
<dbReference type="GeneID" id="18259374"/>
<feature type="region of interest" description="Disordered" evidence="2">
    <location>
        <begin position="802"/>
        <end position="856"/>
    </location>
</feature>
<feature type="compositionally biased region" description="Polar residues" evidence="2">
    <location>
        <begin position="262"/>
        <end position="271"/>
    </location>
</feature>
<feature type="region of interest" description="Disordered" evidence="2">
    <location>
        <begin position="194"/>
        <end position="216"/>
    </location>
</feature>
<dbReference type="HOGENOM" id="CLU_002590_1_0_1"/>
<feature type="coiled-coil region" evidence="1">
    <location>
        <begin position="1260"/>
        <end position="1318"/>
    </location>
</feature>
<feature type="compositionally biased region" description="Pro residues" evidence="2">
    <location>
        <begin position="82"/>
        <end position="92"/>
    </location>
</feature>
<feature type="compositionally biased region" description="Low complexity" evidence="2">
    <location>
        <begin position="47"/>
        <end position="63"/>
    </location>
</feature>
<feature type="compositionally biased region" description="Low complexity" evidence="2">
    <location>
        <begin position="429"/>
        <end position="442"/>
    </location>
</feature>
<protein>
    <recommendedName>
        <fullName evidence="3">DUF7603 domain-containing protein</fullName>
    </recommendedName>
</protein>
<sequence>MATVDPPHEGVPPHPYPYSEEAHWHRHGLPDTDPNSDFYYSQRSRLDSSASPDTVSASSDVVPNPNDADSLRDLHLRLDPLDPSPLPVPPPREQPHPAVSHAKAVSLSLSPSPSPVSSSHAAVVETFDPKSHETNAHPNSSIPGVGFGLNKQLPPLPSPRAVRSLSLAQLAGPVKRKPLSSAASPTAIRFSLRAGAASTSSPSLPYDPASHVSLPADLPRPELRFARSCSVDSPTLYEFPQRSLPAPSALRVAIPDQDHSEPSSPGSPSFRQQQQQQQQLHHHQDLPVRSPLDSPVHPVQLQQNTAVSSSAASQTSRTPSLVHELGQQSPSDETPSVVHTQDSDQDSDPYELGSVYSDPAEPDAELDSDSPHTSQRVKPATPIEAHTGAIKTMSLFSRKSPPPHLNLQASNLDGQSIASPTSREPNLNKPLPKSPASSKLSAFFGWATSPAPPTTPSDYEEDKAPFSPLPPPSPTSPPKRSGSLAGGEAVQTPITGRSLTFPNVGDQASSLQYCESYLQTPEQSTTSLGQIEEMEDELKAISAELASSIRREMDLEDLVERLQEQLNNPQARDKRSSDYFSDSGYSSAKYSDYDAAKEEISTIQRRAEQEKAQIRLELTQKLQEEREKRRLLDQQIQELSRRASQIDVEQINNAAITQRVKELEAQCEDLSRRLNEERQVKSNFEDLLNALKGELETATNERDNLRDEVIPQLQARVEGLEAEAAEHAKLAYDTTKMQQELEQLRAEQAERERLIADTAKLQKEIEALRAECAEHARRAQEASRLQHELQMLRSENAELKMSASIGSPPPAPPPPHTRMSMGLSRSASVTGSPGLRKDRPQSLARSNTINKPGESREVLAERLKDVEAQRDALHSALKSLLERQELQNRENAKRIRQLEMERDRLLSASPKKAGYEREVAKLRDEINVLRRRAEDAIEQKFQVEKGLIGLKMDLDRAQEEIASLRRLLKEKDILIPNAWDRPSSSHSEEGDEQVHLGVPVTSSSLEKAYQDLQAAYADALKRLKGMEEAAGFDEKMQMAMQRLEQALANAVSDRDLARAEADSYRAQVESLQKAEKEHLEAERDLAEQLEQAARRVEDLAAQVRAQLDANAALRARLAETVARGEVEQKISTERIASMQNRLRALEEQVIAAQTSAEERVARYEEEIARLKEAHSAQLQRLRDVATASARVSSTIAGALSPRLMPPKSPLLSPMFSPRSGRSSPGPRPSSRMSLPGSPAARPTLRRSLTGESPLDMASEVEQLRKRVTELEGQLAVADAEMQQVVERVTQSQMEVFRLQEERDEAMRMTRKLQRCLEEERMRVFEREWRELTQAQGGGLQVRVEADE</sequence>
<dbReference type="Pfam" id="PF24554">
    <property type="entry name" value="DUF7603"/>
    <property type="match status" value="1"/>
</dbReference>
<feature type="coiled-coil region" evidence="1">
    <location>
        <begin position="856"/>
        <end position="974"/>
    </location>
</feature>
<name>G0SDX7_CHATD</name>
<accession>G0SDX7</accession>
<feature type="compositionally biased region" description="Polar residues" evidence="2">
    <location>
        <begin position="407"/>
        <end position="425"/>
    </location>
</feature>
<dbReference type="InterPro" id="IPR056023">
    <property type="entry name" value="DUF7603"/>
</dbReference>
<feature type="coiled-coil region" evidence="1">
    <location>
        <begin position="593"/>
        <end position="802"/>
    </location>
</feature>
<feature type="compositionally biased region" description="Low complexity" evidence="2">
    <location>
        <begin position="1209"/>
        <end position="1238"/>
    </location>
</feature>
<gene>
    <name evidence="4" type="ORF">CTHT_0053360</name>
</gene>
<feature type="compositionally biased region" description="Polar residues" evidence="2">
    <location>
        <begin position="326"/>
        <end position="340"/>
    </location>
</feature>
<feature type="compositionally biased region" description="Polar residues" evidence="2">
    <location>
        <begin position="492"/>
        <end position="503"/>
    </location>
</feature>
<organism evidence="5">
    <name type="scientific">Chaetomium thermophilum (strain DSM 1495 / CBS 144.50 / IMI 039719)</name>
    <name type="common">Thermochaetoides thermophila</name>
    <dbReference type="NCBI Taxonomy" id="759272"/>
    <lineage>
        <taxon>Eukaryota</taxon>
        <taxon>Fungi</taxon>
        <taxon>Dikarya</taxon>
        <taxon>Ascomycota</taxon>
        <taxon>Pezizomycotina</taxon>
        <taxon>Sordariomycetes</taxon>
        <taxon>Sordariomycetidae</taxon>
        <taxon>Sordariales</taxon>
        <taxon>Chaetomiaceae</taxon>
        <taxon>Thermochaetoides</taxon>
    </lineage>
</organism>
<feature type="domain" description="DUF7603" evidence="3">
    <location>
        <begin position="1039"/>
        <end position="1147"/>
    </location>
</feature>